<keyword evidence="6" id="KW-1185">Reference proteome</keyword>
<evidence type="ECO:0000313" key="5">
    <source>
        <dbReference type="EMBL" id="MEV5508325.1"/>
    </source>
</evidence>
<dbReference type="InterPro" id="IPR028994">
    <property type="entry name" value="Integrin_alpha_N"/>
</dbReference>
<dbReference type="InterPro" id="IPR018114">
    <property type="entry name" value="TRYPSIN_HIS"/>
</dbReference>
<dbReference type="InterPro" id="IPR001254">
    <property type="entry name" value="Trypsin_dom"/>
</dbReference>
<dbReference type="SUPFAM" id="SSF50494">
    <property type="entry name" value="Trypsin-like serine proteases"/>
    <property type="match status" value="1"/>
</dbReference>
<dbReference type="RefSeq" id="WP_109279230.1">
    <property type="nucleotide sequence ID" value="NZ_JBFAUK010000013.1"/>
</dbReference>
<dbReference type="GO" id="GO:0016787">
    <property type="term" value="F:hydrolase activity"/>
    <property type="evidence" value="ECO:0007669"/>
    <property type="project" value="UniProtKB-KW"/>
</dbReference>
<dbReference type="PROSITE" id="PS50240">
    <property type="entry name" value="TRYPSIN_DOM"/>
    <property type="match status" value="1"/>
</dbReference>
<comment type="caution">
    <text evidence="5">The sequence shown here is derived from an EMBL/GenBank/DDBJ whole genome shotgun (WGS) entry which is preliminary data.</text>
</comment>
<dbReference type="InterPro" id="IPR043504">
    <property type="entry name" value="Peptidase_S1_PA_chymotrypsin"/>
</dbReference>
<dbReference type="EC" id="3.4.21.-" evidence="5"/>
<dbReference type="Proteomes" id="UP001552594">
    <property type="component" value="Unassembled WGS sequence"/>
</dbReference>
<reference evidence="5 6" key="1">
    <citation type="submission" date="2024-06" db="EMBL/GenBank/DDBJ databases">
        <title>The Natural Products Discovery Center: Release of the First 8490 Sequenced Strains for Exploring Actinobacteria Biosynthetic Diversity.</title>
        <authorList>
            <person name="Kalkreuter E."/>
            <person name="Kautsar S.A."/>
            <person name="Yang D."/>
            <person name="Bader C.D."/>
            <person name="Teijaro C.N."/>
            <person name="Fluegel L."/>
            <person name="Davis C.M."/>
            <person name="Simpson J.R."/>
            <person name="Lauterbach L."/>
            <person name="Steele A.D."/>
            <person name="Gui C."/>
            <person name="Meng S."/>
            <person name="Li G."/>
            <person name="Viehrig K."/>
            <person name="Ye F."/>
            <person name="Su P."/>
            <person name="Kiefer A.F."/>
            <person name="Nichols A."/>
            <person name="Cepeda A.J."/>
            <person name="Yan W."/>
            <person name="Fan B."/>
            <person name="Jiang Y."/>
            <person name="Adhikari A."/>
            <person name="Zheng C.-J."/>
            <person name="Schuster L."/>
            <person name="Cowan T.M."/>
            <person name="Smanski M.J."/>
            <person name="Chevrette M.G."/>
            <person name="De Carvalho L.P.S."/>
            <person name="Shen B."/>
        </authorList>
    </citation>
    <scope>NUCLEOTIDE SEQUENCE [LARGE SCALE GENOMIC DNA]</scope>
    <source>
        <strain evidence="5 6">NPDC052347</strain>
    </source>
</reference>
<dbReference type="EMBL" id="JBFAUK010000013">
    <property type="protein sequence ID" value="MEV5508325.1"/>
    <property type="molecule type" value="Genomic_DNA"/>
</dbReference>
<dbReference type="SUPFAM" id="SSF69318">
    <property type="entry name" value="Integrin alpha N-terminal domain"/>
    <property type="match status" value="1"/>
</dbReference>
<evidence type="ECO:0000256" key="3">
    <source>
        <dbReference type="SAM" id="SignalP"/>
    </source>
</evidence>
<dbReference type="InterPro" id="IPR009003">
    <property type="entry name" value="Peptidase_S1_PA"/>
</dbReference>
<dbReference type="Pfam" id="PF00089">
    <property type="entry name" value="Trypsin"/>
    <property type="match status" value="1"/>
</dbReference>
<organism evidence="5 6">
    <name type="scientific">Streptomyces orinoci</name>
    <name type="common">Streptoverticillium orinoci</name>
    <dbReference type="NCBI Taxonomy" id="67339"/>
    <lineage>
        <taxon>Bacteria</taxon>
        <taxon>Bacillati</taxon>
        <taxon>Actinomycetota</taxon>
        <taxon>Actinomycetes</taxon>
        <taxon>Kitasatosporales</taxon>
        <taxon>Streptomycetaceae</taxon>
        <taxon>Streptomyces</taxon>
    </lineage>
</organism>
<keyword evidence="5" id="KW-0378">Hydrolase</keyword>
<gene>
    <name evidence="5" type="ORF">AB0L16_17915</name>
</gene>
<dbReference type="InterPro" id="IPR050966">
    <property type="entry name" value="Glutamyl_endopeptidase"/>
</dbReference>
<sequence>MPSRWPRRLALSLCLAAVGTTTAAGTAVAAPADGPDAARYWTAERLAAAKPLEGKGTPAAPRVSAAGPPAGTPRGRYGDGIPMVGTFFVRGAGQGNTYCTASVIRSPGRDLVLTAAHCAKSLAGGTDRIFIPQFRQGLDANRQKFGAYPVQRVFIDPRYRGGTGPATDLDFAFVRLGANAQHAKVENRTGGLRLTGTPRWVNTVTVLGYPGTANPGQQAISCTVPTARLSTGLRQMQVRCAGYYNGVSGGPWISHYDAKARTGEVIGVVGGYRGGGNDANDDWVSYSPILGREAQDLYQDAVSGRTPARGPRPAGHGATLPGTARLWRNAAQLAAGDFTGDGREDLVVVWSDGEVSLYAGDGRGGFGREYTLARKDSAWRRAVAVTGGEFGGAGHQGLLVRWDNGKLSLFDGVGPKGLGRETTLAEPGSIWKHATQITAGAYNSGARREDVVVRWSDGELTLYSGVGPKGLGREHRLGKHDNWKRTVALTSGRFSGRPGADLAVRWNDGSLDVYAGTGAGGLGTRSRVQAPNAADTGNSTMVAGEFTGSGRANDLIVRWSNGETSRYAGTTGSVLGEWAALVSP</sequence>
<dbReference type="PROSITE" id="PS00134">
    <property type="entry name" value="TRYPSIN_HIS"/>
    <property type="match status" value="1"/>
</dbReference>
<feature type="region of interest" description="Disordered" evidence="2">
    <location>
        <begin position="52"/>
        <end position="76"/>
    </location>
</feature>
<evidence type="ECO:0000259" key="4">
    <source>
        <dbReference type="PROSITE" id="PS50240"/>
    </source>
</evidence>
<accession>A0ABV3JZK6</accession>
<feature type="chain" id="PRO_5045414889" evidence="3">
    <location>
        <begin position="24"/>
        <end position="584"/>
    </location>
</feature>
<protein>
    <submittedName>
        <fullName evidence="5">Trypsin-like serine protease</fullName>
        <ecNumber evidence="5">3.4.21.-</ecNumber>
    </submittedName>
</protein>
<dbReference type="PANTHER" id="PTHR15462:SF8">
    <property type="entry name" value="SERINE PROTEASE"/>
    <property type="match status" value="1"/>
</dbReference>
<evidence type="ECO:0000256" key="2">
    <source>
        <dbReference type="SAM" id="MobiDB-lite"/>
    </source>
</evidence>
<name>A0ABV3JZK6_STRON</name>
<evidence type="ECO:0000256" key="1">
    <source>
        <dbReference type="ARBA" id="ARBA00022729"/>
    </source>
</evidence>
<dbReference type="PANTHER" id="PTHR15462">
    <property type="entry name" value="SERINE PROTEASE"/>
    <property type="match status" value="1"/>
</dbReference>
<keyword evidence="1 3" id="KW-0732">Signal</keyword>
<evidence type="ECO:0000313" key="6">
    <source>
        <dbReference type="Proteomes" id="UP001552594"/>
    </source>
</evidence>
<feature type="signal peptide" evidence="3">
    <location>
        <begin position="1"/>
        <end position="23"/>
    </location>
</feature>
<feature type="domain" description="Peptidase S1" evidence="4">
    <location>
        <begin position="82"/>
        <end position="289"/>
    </location>
</feature>
<dbReference type="Gene3D" id="2.40.10.10">
    <property type="entry name" value="Trypsin-like serine proteases"/>
    <property type="match status" value="2"/>
</dbReference>
<proteinExistence type="predicted"/>